<dbReference type="InterPro" id="IPR003777">
    <property type="entry name" value="XdhC_CoxI"/>
</dbReference>
<dbReference type="NCBIfam" id="NF045664">
    <property type="entry name" value="XdhC_rel_AOR"/>
    <property type="match status" value="1"/>
</dbReference>
<dbReference type="EMBL" id="LHUR01000036">
    <property type="protein sequence ID" value="KOA18680.1"/>
    <property type="molecule type" value="Genomic_DNA"/>
</dbReference>
<dbReference type="InterPro" id="IPR027051">
    <property type="entry name" value="XdhC_Rossmann_dom"/>
</dbReference>
<name>A0A0L6Z6V0_9CLOT</name>
<sequence>MKEYFEERIELLKNNESFVLASIYESQGSAPRAFGAKMIVKKDGSIIGTVGGGKIEALVIEEAKEIFETKHTRLKDYRLLETENQGIGMYCGGDVSVVMEYVDGKSIKDVQIYEKALKAIEQGKEAFIIRKYNKDGKNNNYYYDKNNVFPDIEIENIKEYVKHIKNRYIFIVGEKSSIIVVEPIFSTPRLFLFGAGHISQSLAKLAKGIDFMTIVVDDREDYANYERFPLADEIINPKSFENCFRNISINSNSYIVILTRGHLFDLTVLKQALKTDAYYIGMIGSKRKREAVFSALKAEGFTRGDFNMVHNPIGLEIGAETPEEIAISIAAELIKVRKEQKL</sequence>
<dbReference type="Gene3D" id="3.40.50.720">
    <property type="entry name" value="NAD(P)-binding Rossmann-like Domain"/>
    <property type="match status" value="1"/>
</dbReference>
<protein>
    <submittedName>
        <fullName evidence="3">Putative xanthine dehydrogenase subunit A</fullName>
        <ecNumber evidence="3">1.17.1.4</ecNumber>
    </submittedName>
</protein>
<dbReference type="PANTHER" id="PTHR30388">
    <property type="entry name" value="ALDEHYDE OXIDOREDUCTASE MOLYBDENUM COFACTOR ASSEMBLY PROTEIN"/>
    <property type="match status" value="1"/>
</dbReference>
<evidence type="ECO:0000259" key="2">
    <source>
        <dbReference type="Pfam" id="PF13478"/>
    </source>
</evidence>
<dbReference type="PATRIC" id="fig|1121318.3.peg.2976"/>
<evidence type="ECO:0000313" key="4">
    <source>
        <dbReference type="Proteomes" id="UP000037043"/>
    </source>
</evidence>
<reference evidence="4" key="1">
    <citation type="submission" date="2015-08" db="EMBL/GenBank/DDBJ databases">
        <title>Genome sequence of the strict anaerobe Clostridium homopropionicum LuHBu1 (DSM 5847T).</title>
        <authorList>
            <person name="Poehlein A."/>
            <person name="Beck M."/>
            <person name="Schiel-Bengelsdorf B."/>
            <person name="Bengelsdorf F.R."/>
            <person name="Daniel R."/>
            <person name="Duerre P."/>
        </authorList>
    </citation>
    <scope>NUCLEOTIDE SEQUENCE [LARGE SCALE GENOMIC DNA]</scope>
    <source>
        <strain evidence="4">DSM 5847</strain>
    </source>
</reference>
<gene>
    <name evidence="3" type="primary">pucA</name>
    <name evidence="3" type="ORF">CLHOM_29640</name>
</gene>
<dbReference type="PANTHER" id="PTHR30388:SF6">
    <property type="entry name" value="XANTHINE DEHYDROGENASE SUBUNIT A-RELATED"/>
    <property type="match status" value="1"/>
</dbReference>
<dbReference type="RefSeq" id="WP_052222428.1">
    <property type="nucleotide sequence ID" value="NZ_LHUR01000036.1"/>
</dbReference>
<dbReference type="Pfam" id="PF02625">
    <property type="entry name" value="XdhC_CoxI"/>
    <property type="match status" value="1"/>
</dbReference>
<dbReference type="EC" id="1.17.1.4" evidence="3"/>
<proteinExistence type="predicted"/>
<feature type="domain" description="XdhC Rossmann" evidence="2">
    <location>
        <begin position="190"/>
        <end position="333"/>
    </location>
</feature>
<dbReference type="InterPro" id="IPR052698">
    <property type="entry name" value="MoCofactor_Util/Proc"/>
</dbReference>
<organism evidence="3 4">
    <name type="scientific">Clostridium homopropionicum DSM 5847</name>
    <dbReference type="NCBI Taxonomy" id="1121318"/>
    <lineage>
        <taxon>Bacteria</taxon>
        <taxon>Bacillati</taxon>
        <taxon>Bacillota</taxon>
        <taxon>Clostridia</taxon>
        <taxon>Eubacteriales</taxon>
        <taxon>Clostridiaceae</taxon>
        <taxon>Clostridium</taxon>
    </lineage>
</organism>
<keyword evidence="3" id="KW-0560">Oxidoreductase</keyword>
<evidence type="ECO:0000259" key="1">
    <source>
        <dbReference type="Pfam" id="PF02625"/>
    </source>
</evidence>
<evidence type="ECO:0000313" key="3">
    <source>
        <dbReference type="EMBL" id="KOA18680.1"/>
    </source>
</evidence>
<accession>A0A0L6Z6V0</accession>
<dbReference type="AlphaFoldDB" id="A0A0L6Z6V0"/>
<feature type="domain" description="XdhC- CoxI" evidence="1">
    <location>
        <begin position="12"/>
        <end position="77"/>
    </location>
</feature>
<dbReference type="Pfam" id="PF13478">
    <property type="entry name" value="XdhC_C"/>
    <property type="match status" value="1"/>
</dbReference>
<dbReference type="Proteomes" id="UP000037043">
    <property type="component" value="Unassembled WGS sequence"/>
</dbReference>
<dbReference type="GO" id="GO:0004854">
    <property type="term" value="F:xanthine dehydrogenase activity"/>
    <property type="evidence" value="ECO:0007669"/>
    <property type="project" value="UniProtKB-EC"/>
</dbReference>
<keyword evidence="4" id="KW-1185">Reference proteome</keyword>
<comment type="caution">
    <text evidence="3">The sequence shown here is derived from an EMBL/GenBank/DDBJ whole genome shotgun (WGS) entry which is preliminary data.</text>
</comment>
<dbReference type="STRING" id="36844.SAMN04488501_110101"/>